<sequence length="383" mass="44045">MKEETTMEDNWKGIKEALTSTCQEVLGLKKHHHKEWISIETLDKIKERKNKKAAINNNRTRAEKVQAQAEYTEANKQVKRSIRADKKKYVQELATTAEKAAREGNMKQLHDTTKKLSGKYSKPERPVKDKEGKPITEIHQQRNRWVEYFEELLNRLAPMNPLEIEAAHTDLPIDVNPPTTDEIRMAVRQIKSGKAAGFNNITAEALKSDIEATTSILHLPFKKIWEEEQVPMDWKERHLVKIPKKGDASKCENYRGITLLSIPGKANRIFWKFSEPKVYVSVLRHIINQINKLSCVHFAQLARALSKLKCSQASKFNQELRTDIHLLGSSIAIRFLSGKEILCSLDLIVAVRLLHDIHWALSYNPGVILFDSIYYNLTLNHVQ</sequence>
<keyword evidence="3" id="KW-1185">Reference proteome</keyword>
<evidence type="ECO:0008006" key="4">
    <source>
        <dbReference type="Google" id="ProtNLM"/>
    </source>
</evidence>
<dbReference type="Proteomes" id="UP000269396">
    <property type="component" value="Unassembled WGS sequence"/>
</dbReference>
<dbReference type="PANTHER" id="PTHR19446">
    <property type="entry name" value="REVERSE TRANSCRIPTASES"/>
    <property type="match status" value="1"/>
</dbReference>
<accession>A0A3P7YPY9</accession>
<evidence type="ECO:0000256" key="1">
    <source>
        <dbReference type="SAM" id="Coils"/>
    </source>
</evidence>
<reference evidence="2 3" key="1">
    <citation type="submission" date="2018-11" db="EMBL/GenBank/DDBJ databases">
        <authorList>
            <consortium name="Pathogen Informatics"/>
        </authorList>
    </citation>
    <scope>NUCLEOTIDE SEQUENCE [LARGE SCALE GENOMIC DNA]</scope>
    <source>
        <strain>Denwood</strain>
        <strain evidence="3">Zambia</strain>
    </source>
</reference>
<evidence type="ECO:0000313" key="3">
    <source>
        <dbReference type="Proteomes" id="UP000269396"/>
    </source>
</evidence>
<dbReference type="EMBL" id="UZAL01000892">
    <property type="protein sequence ID" value="VDO73834.1"/>
    <property type="molecule type" value="Genomic_DNA"/>
</dbReference>
<dbReference type="AlphaFoldDB" id="A0A3P7YPY9"/>
<keyword evidence="1" id="KW-0175">Coiled coil</keyword>
<protein>
    <recommendedName>
        <fullName evidence="4">Reverse transcriptase domain-containing protein</fullName>
    </recommendedName>
</protein>
<gene>
    <name evidence="2" type="ORF">SMTD_LOCUS885</name>
</gene>
<organism evidence="2 3">
    <name type="scientific">Schistosoma mattheei</name>
    <dbReference type="NCBI Taxonomy" id="31246"/>
    <lineage>
        <taxon>Eukaryota</taxon>
        <taxon>Metazoa</taxon>
        <taxon>Spiralia</taxon>
        <taxon>Lophotrochozoa</taxon>
        <taxon>Platyhelminthes</taxon>
        <taxon>Trematoda</taxon>
        <taxon>Digenea</taxon>
        <taxon>Strigeidida</taxon>
        <taxon>Schistosomatoidea</taxon>
        <taxon>Schistosomatidae</taxon>
        <taxon>Schistosoma</taxon>
    </lineage>
</organism>
<feature type="coiled-coil region" evidence="1">
    <location>
        <begin position="50"/>
        <end position="77"/>
    </location>
</feature>
<proteinExistence type="predicted"/>
<evidence type="ECO:0000313" key="2">
    <source>
        <dbReference type="EMBL" id="VDO73834.1"/>
    </source>
</evidence>
<name>A0A3P7YPY9_9TREM</name>